<dbReference type="InterPro" id="IPR009061">
    <property type="entry name" value="DNA-bd_dom_put_sf"/>
</dbReference>
<evidence type="ECO:0000313" key="3">
    <source>
        <dbReference type="Proteomes" id="UP000526408"/>
    </source>
</evidence>
<dbReference type="InterPro" id="IPR041657">
    <property type="entry name" value="HTH_17"/>
</dbReference>
<comment type="caution">
    <text evidence="2">The sequence shown here is derived from an EMBL/GenBank/DDBJ whole genome shotgun (WGS) entry which is preliminary data.</text>
</comment>
<proteinExistence type="predicted"/>
<reference evidence="2 3" key="1">
    <citation type="submission" date="2020-04" db="EMBL/GenBank/DDBJ databases">
        <authorList>
            <person name="Yoon J."/>
        </authorList>
    </citation>
    <scope>NUCLEOTIDE SEQUENCE [LARGE SCALE GENOMIC DNA]</scope>
    <source>
        <strain evidence="2 3">KMU-115</strain>
    </source>
</reference>
<name>A0A7X6GWB2_9RHOB</name>
<dbReference type="SUPFAM" id="SSF46955">
    <property type="entry name" value="Putative DNA-binding domain"/>
    <property type="match status" value="1"/>
</dbReference>
<evidence type="ECO:0000313" key="2">
    <source>
        <dbReference type="EMBL" id="NKX43592.1"/>
    </source>
</evidence>
<evidence type="ECO:0000259" key="1">
    <source>
        <dbReference type="Pfam" id="PF12728"/>
    </source>
</evidence>
<keyword evidence="3" id="KW-1185">Reference proteome</keyword>
<dbReference type="Proteomes" id="UP000526408">
    <property type="component" value="Unassembled WGS sequence"/>
</dbReference>
<accession>A0A7X6GWB2</accession>
<feature type="domain" description="Helix-turn-helix" evidence="1">
    <location>
        <begin position="6"/>
        <end position="55"/>
    </location>
</feature>
<dbReference type="EMBL" id="JAAZQQ010000001">
    <property type="protein sequence ID" value="NKX43592.1"/>
    <property type="molecule type" value="Genomic_DNA"/>
</dbReference>
<dbReference type="AlphaFoldDB" id="A0A7X6GWB2"/>
<gene>
    <name evidence="2" type="ORF">HCU73_03235</name>
</gene>
<dbReference type="Pfam" id="PF12728">
    <property type="entry name" value="HTH_17"/>
    <property type="match status" value="1"/>
</dbReference>
<organism evidence="2 3">
    <name type="scientific">Roseicyclus persicicus</name>
    <dbReference type="NCBI Taxonomy" id="2650661"/>
    <lineage>
        <taxon>Bacteria</taxon>
        <taxon>Pseudomonadati</taxon>
        <taxon>Pseudomonadota</taxon>
        <taxon>Alphaproteobacteria</taxon>
        <taxon>Rhodobacterales</taxon>
        <taxon>Roseobacteraceae</taxon>
        <taxon>Roseicyclus</taxon>
    </lineage>
</organism>
<protein>
    <submittedName>
        <fullName evidence="2">Helix-turn-helix domain-containing protein</fullName>
    </submittedName>
</protein>
<sequence length="60" mass="6704">MPKLRTTVQAAQYLGVSPKWLERDRMNGATVPFIRVGRHVRYSETDLAAFLSANREGVAA</sequence>